<dbReference type="Proteomes" id="UP000256977">
    <property type="component" value="Unassembled WGS sequence"/>
</dbReference>
<dbReference type="OrthoDB" id="2471618at2"/>
<reference evidence="1 2" key="1">
    <citation type="submission" date="2018-07" db="EMBL/GenBank/DDBJ databases">
        <title>Genomic Encyclopedia of Type Strains, Phase III (KMG-III): the genomes of soil and plant-associated and newly described type strains.</title>
        <authorList>
            <person name="Whitman W."/>
        </authorList>
    </citation>
    <scope>NUCLEOTIDE SEQUENCE [LARGE SCALE GENOMIC DNA]</scope>
    <source>
        <strain evidence="1 2">CECT 7287</strain>
    </source>
</reference>
<dbReference type="SUPFAM" id="SSF88659">
    <property type="entry name" value="Sigma3 and sigma4 domains of RNA polymerase sigma factors"/>
    <property type="match status" value="1"/>
</dbReference>
<keyword evidence="2" id="KW-1185">Reference proteome</keyword>
<gene>
    <name evidence="1" type="ORF">DFP98_16123</name>
</gene>
<accession>A0A3D9HQW2</accession>
<protein>
    <submittedName>
        <fullName evidence="1">Sigma-70-like protein</fullName>
    </submittedName>
</protein>
<comment type="caution">
    <text evidence="1">The sequence shown here is derived from an EMBL/GenBank/DDBJ whole genome shotgun (WGS) entry which is preliminary data.</text>
</comment>
<dbReference type="AlphaFoldDB" id="A0A3D9HQW2"/>
<evidence type="ECO:0000313" key="2">
    <source>
        <dbReference type="Proteomes" id="UP000256977"/>
    </source>
</evidence>
<name>A0A3D9HQW2_9BACL</name>
<dbReference type="EMBL" id="QRDZ01000061">
    <property type="protein sequence ID" value="RED51872.1"/>
    <property type="molecule type" value="Genomic_DNA"/>
</dbReference>
<proteinExistence type="predicted"/>
<dbReference type="RefSeq" id="WP_116065888.1">
    <property type="nucleotide sequence ID" value="NZ_QRDZ01000061.1"/>
</dbReference>
<dbReference type="Gene3D" id="1.20.140.160">
    <property type="match status" value="1"/>
</dbReference>
<dbReference type="InterPro" id="IPR013324">
    <property type="entry name" value="RNA_pol_sigma_r3/r4-like"/>
</dbReference>
<organism evidence="1 2">
    <name type="scientific">Cohnella phaseoli</name>
    <dbReference type="NCBI Taxonomy" id="456490"/>
    <lineage>
        <taxon>Bacteria</taxon>
        <taxon>Bacillati</taxon>
        <taxon>Bacillota</taxon>
        <taxon>Bacilli</taxon>
        <taxon>Bacillales</taxon>
        <taxon>Paenibacillaceae</taxon>
        <taxon>Cohnella</taxon>
    </lineage>
</organism>
<sequence length="111" mass="13434">MNQQTMYERYKREIYRIGWRLQYRTKKIKKRERPISEYEFASTAFTNSSDDKILIEQYMNKLPNNGKLILQKIYIEGHTEVEVARQLNMSQQAVNKWKLKMIQQLSKIVNS</sequence>
<evidence type="ECO:0000313" key="1">
    <source>
        <dbReference type="EMBL" id="RED51872.1"/>
    </source>
</evidence>